<feature type="domain" description="HAMP" evidence="6">
    <location>
        <begin position="215"/>
        <end position="268"/>
    </location>
</feature>
<dbReference type="InterPro" id="IPR024478">
    <property type="entry name" value="HlyB_4HB_MCP"/>
</dbReference>
<keyword evidence="1" id="KW-0145">Chemotaxis</keyword>
<dbReference type="SUPFAM" id="SSF58104">
    <property type="entry name" value="Methyl-accepting chemotaxis protein (MCP) signaling domain"/>
    <property type="match status" value="1"/>
</dbReference>
<dbReference type="SMART" id="SM00283">
    <property type="entry name" value="MA"/>
    <property type="match status" value="1"/>
</dbReference>
<dbReference type="CDD" id="cd06225">
    <property type="entry name" value="HAMP"/>
    <property type="match status" value="1"/>
</dbReference>
<reference evidence="7 8" key="1">
    <citation type="submission" date="2018-02" db="EMBL/GenBank/DDBJ databases">
        <title>Genomic Encyclopedia of Archaeal and Bacterial Type Strains, Phase II (KMG-II): from individual species to whole genera.</title>
        <authorList>
            <person name="Goeker M."/>
        </authorList>
    </citation>
    <scope>NUCLEOTIDE SEQUENCE [LARGE SCALE GENOMIC DNA]</scope>
    <source>
        <strain evidence="7 8">DSM 3808</strain>
    </source>
</reference>
<protein>
    <submittedName>
        <fullName evidence="7">Methyl-accepting chemotaxis protein</fullName>
    </submittedName>
</protein>
<dbReference type="InterPro" id="IPR004090">
    <property type="entry name" value="Chemotax_Me-accpt_rcpt"/>
</dbReference>
<dbReference type="Pfam" id="PF00015">
    <property type="entry name" value="MCPsignal"/>
    <property type="match status" value="1"/>
</dbReference>
<dbReference type="RefSeq" id="WP_104435165.1">
    <property type="nucleotide sequence ID" value="NZ_PTJA01000002.1"/>
</dbReference>
<dbReference type="GO" id="GO:0006935">
    <property type="term" value="P:chemotaxis"/>
    <property type="evidence" value="ECO:0007669"/>
    <property type="project" value="UniProtKB-KW"/>
</dbReference>
<feature type="transmembrane region" description="Helical" evidence="4">
    <location>
        <begin position="13"/>
        <end position="38"/>
    </location>
</feature>
<dbReference type="PRINTS" id="PR00260">
    <property type="entry name" value="CHEMTRNSDUCR"/>
</dbReference>
<dbReference type="InterPro" id="IPR004089">
    <property type="entry name" value="MCPsignal_dom"/>
</dbReference>
<evidence type="ECO:0000259" key="5">
    <source>
        <dbReference type="PROSITE" id="PS50111"/>
    </source>
</evidence>
<feature type="transmembrane region" description="Helical" evidence="4">
    <location>
        <begin position="186"/>
        <end position="211"/>
    </location>
</feature>
<evidence type="ECO:0000259" key="6">
    <source>
        <dbReference type="PROSITE" id="PS50885"/>
    </source>
</evidence>
<dbReference type="GO" id="GO:0005886">
    <property type="term" value="C:plasma membrane"/>
    <property type="evidence" value="ECO:0007669"/>
    <property type="project" value="TreeGrafter"/>
</dbReference>
<dbReference type="PANTHER" id="PTHR43531:SF11">
    <property type="entry name" value="METHYL-ACCEPTING CHEMOTAXIS PROTEIN 3"/>
    <property type="match status" value="1"/>
</dbReference>
<keyword evidence="4" id="KW-0472">Membrane</keyword>
<organism evidence="7 8">
    <name type="scientific">Lacrimispora xylanisolvens</name>
    <dbReference type="NCBI Taxonomy" id="384636"/>
    <lineage>
        <taxon>Bacteria</taxon>
        <taxon>Bacillati</taxon>
        <taxon>Bacillota</taxon>
        <taxon>Clostridia</taxon>
        <taxon>Lachnospirales</taxon>
        <taxon>Lachnospiraceae</taxon>
        <taxon>Lacrimispora</taxon>
    </lineage>
</organism>
<dbReference type="Gene3D" id="1.10.287.950">
    <property type="entry name" value="Methyl-accepting chemotaxis protein"/>
    <property type="match status" value="1"/>
</dbReference>
<dbReference type="InterPro" id="IPR051310">
    <property type="entry name" value="MCP_chemotaxis"/>
</dbReference>
<evidence type="ECO:0000313" key="8">
    <source>
        <dbReference type="Proteomes" id="UP000237749"/>
    </source>
</evidence>
<dbReference type="SMART" id="SM00304">
    <property type="entry name" value="HAMP"/>
    <property type="match status" value="1"/>
</dbReference>
<evidence type="ECO:0000256" key="4">
    <source>
        <dbReference type="SAM" id="Phobius"/>
    </source>
</evidence>
<evidence type="ECO:0000256" key="2">
    <source>
        <dbReference type="ARBA" id="ARBA00029447"/>
    </source>
</evidence>
<dbReference type="PROSITE" id="PS50885">
    <property type="entry name" value="HAMP"/>
    <property type="match status" value="1"/>
</dbReference>
<name>A0A2S6HX64_9FIRM</name>
<keyword evidence="8" id="KW-1185">Reference proteome</keyword>
<evidence type="ECO:0000256" key="3">
    <source>
        <dbReference type="PROSITE-ProRule" id="PRU00284"/>
    </source>
</evidence>
<gene>
    <name evidence="7" type="ORF">BXY41_102256</name>
</gene>
<sequence>MKNFKDYPISKKLLTGFLSVALITLLVGIVGLASMLFINRKDTYMYRSKTAPLDDMFHTIESLYQIRTDSKDIISSAGNKERIGELEKSYAQEKEQFLNHSAVYKASIPAGSQSMTLFEEAVSLFSGSYDPAMTKSIEFAKAGKKEEAEKAMTDQQASIQKVYDNFDAIIDERMSETKELSDLNELVALIATVVLVLLIICGVSAAVLLGIRISTIISRPIKQVVKAAELISLGYIDVDLADLDSRDETGQLADAFSKMLEGIKDQAQSATAISNGDFTSVIPLRSDADVLGLALQKIERDLNQALLIVHDAADQVNSGAGQVSSASQSLASGTTEQAAAIEELTASIATVAKQAQQNSENMQIAAGYVAAADTGVKKSNEHMNRLNSSMKEISTSSEKISSITKVIEDIAFQTNILALNAAVESARAGSAGKGFAVVADEVRNLAAKSAEAAKQTAALIENSAISVAEGEKLAKEASDILLEVGEKARLAEVSIREVESTSSVQVASMEEINQGINQVSAVIQSNAATAEESSASSEELAAQAHALKQEVGRFSLSHNS</sequence>
<comment type="caution">
    <text evidence="7">The sequence shown here is derived from an EMBL/GenBank/DDBJ whole genome shotgun (WGS) entry which is preliminary data.</text>
</comment>
<dbReference type="InterPro" id="IPR003660">
    <property type="entry name" value="HAMP_dom"/>
</dbReference>
<feature type="domain" description="Methyl-accepting transducer" evidence="5">
    <location>
        <begin position="312"/>
        <end position="541"/>
    </location>
</feature>
<dbReference type="Pfam" id="PF12729">
    <property type="entry name" value="4HB_MCP_1"/>
    <property type="match status" value="1"/>
</dbReference>
<dbReference type="Pfam" id="PF00672">
    <property type="entry name" value="HAMP"/>
    <property type="match status" value="1"/>
</dbReference>
<dbReference type="OrthoDB" id="1112389at2"/>
<keyword evidence="4" id="KW-0812">Transmembrane</keyword>
<dbReference type="PANTHER" id="PTHR43531">
    <property type="entry name" value="PROTEIN ICFG"/>
    <property type="match status" value="1"/>
</dbReference>
<accession>A0A2S6HX64</accession>
<evidence type="ECO:0000256" key="1">
    <source>
        <dbReference type="ARBA" id="ARBA00022500"/>
    </source>
</evidence>
<proteinExistence type="inferred from homology"/>
<dbReference type="PROSITE" id="PS50111">
    <property type="entry name" value="CHEMOTAXIS_TRANSDUC_2"/>
    <property type="match status" value="1"/>
</dbReference>
<comment type="similarity">
    <text evidence="2">Belongs to the methyl-accepting chemotaxis (MCP) protein family.</text>
</comment>
<evidence type="ECO:0000313" key="7">
    <source>
        <dbReference type="EMBL" id="PPK82567.1"/>
    </source>
</evidence>
<dbReference type="Gene3D" id="1.10.8.500">
    <property type="entry name" value="HAMP domain in histidine kinase"/>
    <property type="match status" value="1"/>
</dbReference>
<dbReference type="GO" id="GO:0004888">
    <property type="term" value="F:transmembrane signaling receptor activity"/>
    <property type="evidence" value="ECO:0007669"/>
    <property type="project" value="InterPro"/>
</dbReference>
<keyword evidence="4" id="KW-1133">Transmembrane helix</keyword>
<dbReference type="AlphaFoldDB" id="A0A2S6HX64"/>
<keyword evidence="3" id="KW-0807">Transducer</keyword>
<dbReference type="EMBL" id="PTJA01000002">
    <property type="protein sequence ID" value="PPK82567.1"/>
    <property type="molecule type" value="Genomic_DNA"/>
</dbReference>
<dbReference type="Proteomes" id="UP000237749">
    <property type="component" value="Unassembled WGS sequence"/>
</dbReference>
<dbReference type="GO" id="GO:0007165">
    <property type="term" value="P:signal transduction"/>
    <property type="evidence" value="ECO:0007669"/>
    <property type="project" value="UniProtKB-KW"/>
</dbReference>